<evidence type="ECO:0000313" key="1">
    <source>
        <dbReference type="EMBL" id="KFD63755.1"/>
    </source>
</evidence>
<reference evidence="1" key="1">
    <citation type="journal article" date="2014" name="Nat. Genet.">
        <title>Genome and transcriptome of the porcine whipworm Trichuris suis.</title>
        <authorList>
            <person name="Jex A.R."/>
            <person name="Nejsum P."/>
            <person name="Schwarz E.M."/>
            <person name="Hu L."/>
            <person name="Young N.D."/>
            <person name="Hall R.S."/>
            <person name="Korhonen P.K."/>
            <person name="Liao S."/>
            <person name="Thamsborg S."/>
            <person name="Xia J."/>
            <person name="Xu P."/>
            <person name="Wang S."/>
            <person name="Scheerlinck J.P."/>
            <person name="Hofmann A."/>
            <person name="Sternberg P.W."/>
            <person name="Wang J."/>
            <person name="Gasser R.B."/>
        </authorList>
    </citation>
    <scope>NUCLEOTIDE SEQUENCE [LARGE SCALE GENOMIC DNA]</scope>
    <source>
        <strain evidence="1">DCEP-RM93F</strain>
    </source>
</reference>
<sequence length="50" mass="5517">MRLQGGSCCVHLANELNAHWSRLIDLANGILIDQSLNHSLMVNAVTNRNC</sequence>
<dbReference type="AlphaFoldDB" id="A0A085N2Q9"/>
<gene>
    <name evidence="1" type="ORF">M514_24108</name>
</gene>
<protein>
    <submittedName>
        <fullName evidence="1">Uncharacterized protein</fullName>
    </submittedName>
</protein>
<name>A0A085N2Q9_9BILA</name>
<dbReference type="EMBL" id="KL367567">
    <property type="protein sequence ID" value="KFD63755.1"/>
    <property type="molecule type" value="Genomic_DNA"/>
</dbReference>
<organism evidence="1">
    <name type="scientific">Trichuris suis</name>
    <name type="common">pig whipworm</name>
    <dbReference type="NCBI Taxonomy" id="68888"/>
    <lineage>
        <taxon>Eukaryota</taxon>
        <taxon>Metazoa</taxon>
        <taxon>Ecdysozoa</taxon>
        <taxon>Nematoda</taxon>
        <taxon>Enoplea</taxon>
        <taxon>Dorylaimia</taxon>
        <taxon>Trichinellida</taxon>
        <taxon>Trichuridae</taxon>
        <taxon>Trichuris</taxon>
    </lineage>
</organism>
<accession>A0A085N2Q9</accession>
<proteinExistence type="predicted"/>
<dbReference type="Proteomes" id="UP000030758">
    <property type="component" value="Unassembled WGS sequence"/>
</dbReference>